<dbReference type="OrthoDB" id="252901at2"/>
<dbReference type="AlphaFoldDB" id="A0A518D7V9"/>
<dbReference type="InterPro" id="IPR029062">
    <property type="entry name" value="Class_I_gatase-like"/>
</dbReference>
<keyword evidence="4" id="KW-1185">Reference proteome</keyword>
<feature type="transmembrane region" description="Helical" evidence="1">
    <location>
        <begin position="51"/>
        <end position="73"/>
    </location>
</feature>
<dbReference type="EMBL" id="CP036291">
    <property type="protein sequence ID" value="QDU87568.1"/>
    <property type="molecule type" value="Genomic_DNA"/>
</dbReference>
<protein>
    <recommendedName>
        <fullName evidence="2">VWFA domain-containing protein</fullName>
    </recommendedName>
</protein>
<feature type="transmembrane region" description="Helical" evidence="1">
    <location>
        <begin position="18"/>
        <end position="39"/>
    </location>
</feature>
<dbReference type="PANTHER" id="PTHR37947:SF1">
    <property type="entry name" value="BLL2462 PROTEIN"/>
    <property type="match status" value="1"/>
</dbReference>
<reference evidence="3 4" key="1">
    <citation type="submission" date="2019-02" db="EMBL/GenBank/DDBJ databases">
        <title>Deep-cultivation of Planctomycetes and their phenomic and genomic characterization uncovers novel biology.</title>
        <authorList>
            <person name="Wiegand S."/>
            <person name="Jogler M."/>
            <person name="Boedeker C."/>
            <person name="Pinto D."/>
            <person name="Vollmers J."/>
            <person name="Rivas-Marin E."/>
            <person name="Kohn T."/>
            <person name="Peeters S.H."/>
            <person name="Heuer A."/>
            <person name="Rast P."/>
            <person name="Oberbeckmann S."/>
            <person name="Bunk B."/>
            <person name="Jeske O."/>
            <person name="Meyerdierks A."/>
            <person name="Storesund J.E."/>
            <person name="Kallscheuer N."/>
            <person name="Luecker S."/>
            <person name="Lage O.M."/>
            <person name="Pohl T."/>
            <person name="Merkel B.J."/>
            <person name="Hornburger P."/>
            <person name="Mueller R.-W."/>
            <person name="Bruemmer F."/>
            <person name="Labrenz M."/>
            <person name="Spormann A.M."/>
            <person name="Op den Camp H."/>
            <person name="Overmann J."/>
            <person name="Amann R."/>
            <person name="Jetten M.S.M."/>
            <person name="Mascher T."/>
            <person name="Medema M.H."/>
            <person name="Devos D.P."/>
            <person name="Kaster A.-K."/>
            <person name="Ovreas L."/>
            <person name="Rohde M."/>
            <person name="Galperin M.Y."/>
            <person name="Jogler C."/>
        </authorList>
    </citation>
    <scope>NUCLEOTIDE SEQUENCE [LARGE SCALE GENOMIC DNA]</scope>
    <source>
        <strain evidence="3 4">Pla175</strain>
    </source>
</reference>
<accession>A0A518D7V9</accession>
<dbReference type="Proteomes" id="UP000317429">
    <property type="component" value="Chromosome"/>
</dbReference>
<dbReference type="KEGG" id="pnd:Pla175_09330"/>
<keyword evidence="1" id="KW-1133">Transmembrane helix</keyword>
<sequence length="763" mass="81960">MDPRTTDVVWKLETHWAWAPWLTTLVVAAAVAIVVHAYVRESSPAGRSYRTMLALLRLTTLALIAAMLTEALLAGVRTARPRLAVVLDRSASMSTEDYYPAGELPDALADALPSNPSRYALARAALTAENGRLLKAIGKNFDVAVRDTGGGEVSLETEDDAAPAWAGESRLGDAVLRALDDPSGPPQGVLLLSDGQNTAGRSLSEAAESARRLGVPLLAVGVGRDSAPPDVELGDLIVDDVTFVDDLLAFRATLRVQASTAEQVRVTLTRDGGAAPLAEQTIDVPTGASSHDVLLVYRPESPGSLRAAISAAAVTGERDASNNKLTRTIDVRDQKIKVLLAAAYPNYEFRYLKNLIDRDSTVESSTFLQESDLDYTATDPTAVARLPITARELAQYDAVVLIDFDPRQAPRSFWGGLRQFVVETGGGVVFVAGPRSLPHDYAAIADFAELAPIDPSGSPAAAGKPVDAFRVAPTPFGLQAPSLQLGTAPDETRRLWTQLEPLYWWTDIGQLKPAAQVWATHPTALTGAGKPAPLIVAQYAGAGRVVMHAIDSTWRWRRRTGDALFARYWVQTLRWLARGKLLAENRSTRLATDRTNYEVGQTVRVEVQQGSAGDQPPGVLLQTDGGEQQRLELSPVAGAAGRYAASLGSLAAGEYRLLLAGADPDAPRGAGAVSAAFRVTPPPGEMSRLQRNREALRAAADRSRGAYFDIEQVDQLAGALPPGRAVAVEPLPPVELWNRWWMLLAITGCLTTEWILRKRKAML</sequence>
<evidence type="ECO:0000313" key="4">
    <source>
        <dbReference type="Proteomes" id="UP000317429"/>
    </source>
</evidence>
<dbReference type="PROSITE" id="PS50234">
    <property type="entry name" value="VWFA"/>
    <property type="match status" value="1"/>
</dbReference>
<dbReference type="RefSeq" id="WP_145281563.1">
    <property type="nucleotide sequence ID" value="NZ_CP036291.1"/>
</dbReference>
<evidence type="ECO:0000259" key="2">
    <source>
        <dbReference type="PROSITE" id="PS50234"/>
    </source>
</evidence>
<dbReference type="Gene3D" id="3.40.50.880">
    <property type="match status" value="1"/>
</dbReference>
<keyword evidence="1" id="KW-0472">Membrane</keyword>
<dbReference type="PANTHER" id="PTHR37947">
    <property type="entry name" value="BLL2462 PROTEIN"/>
    <property type="match status" value="1"/>
</dbReference>
<dbReference type="CDD" id="cd00198">
    <property type="entry name" value="vWFA"/>
    <property type="match status" value="1"/>
</dbReference>
<evidence type="ECO:0000256" key="1">
    <source>
        <dbReference type="SAM" id="Phobius"/>
    </source>
</evidence>
<gene>
    <name evidence="3" type="ORF">Pla175_09330</name>
</gene>
<dbReference type="SUPFAM" id="SSF53300">
    <property type="entry name" value="vWA-like"/>
    <property type="match status" value="1"/>
</dbReference>
<organism evidence="3 4">
    <name type="scientific">Pirellulimonas nuda</name>
    <dbReference type="NCBI Taxonomy" id="2528009"/>
    <lineage>
        <taxon>Bacteria</taxon>
        <taxon>Pseudomonadati</taxon>
        <taxon>Planctomycetota</taxon>
        <taxon>Planctomycetia</taxon>
        <taxon>Pirellulales</taxon>
        <taxon>Lacipirellulaceae</taxon>
        <taxon>Pirellulimonas</taxon>
    </lineage>
</organism>
<name>A0A518D7V9_9BACT</name>
<feature type="domain" description="VWFA" evidence="2">
    <location>
        <begin position="82"/>
        <end position="236"/>
    </location>
</feature>
<dbReference type="Gene3D" id="3.40.50.410">
    <property type="entry name" value="von Willebrand factor, type A domain"/>
    <property type="match status" value="1"/>
</dbReference>
<dbReference type="InterPro" id="IPR002035">
    <property type="entry name" value="VWF_A"/>
</dbReference>
<evidence type="ECO:0000313" key="3">
    <source>
        <dbReference type="EMBL" id="QDU87568.1"/>
    </source>
</evidence>
<proteinExistence type="predicted"/>
<keyword evidence="1" id="KW-0812">Transmembrane</keyword>
<dbReference type="InterPro" id="IPR036465">
    <property type="entry name" value="vWFA_dom_sf"/>
</dbReference>
<dbReference type="SUPFAM" id="SSF52317">
    <property type="entry name" value="Class I glutamine amidotransferase-like"/>
    <property type="match status" value="1"/>
</dbReference>